<feature type="region of interest" description="Disordered" evidence="9">
    <location>
        <begin position="61"/>
        <end position="152"/>
    </location>
</feature>
<proteinExistence type="predicted"/>
<accession>A0A4W4FEB4</accession>
<dbReference type="InterPro" id="IPR016187">
    <property type="entry name" value="CTDL_fold"/>
</dbReference>
<dbReference type="SUPFAM" id="SSF56436">
    <property type="entry name" value="C-type lectin-like"/>
    <property type="match status" value="2"/>
</dbReference>
<keyword evidence="8" id="KW-1015">Disulfide bond</keyword>
<gene>
    <name evidence="11" type="primary">COLQ</name>
</gene>
<evidence type="ECO:0000313" key="12">
    <source>
        <dbReference type="Proteomes" id="UP000314983"/>
    </source>
</evidence>
<keyword evidence="4" id="KW-0272">Extracellular matrix</keyword>
<dbReference type="Proteomes" id="UP000314983">
    <property type="component" value="Chromosome 7"/>
</dbReference>
<dbReference type="PANTHER" id="PTHR14619:SF8">
    <property type="entry name" value="COLLAGEN TYPE IV ALPHA 4 CHAIN"/>
    <property type="match status" value="1"/>
</dbReference>
<dbReference type="InterPro" id="IPR036954">
    <property type="entry name" value="Collagen_IV_NC_sf"/>
</dbReference>
<dbReference type="PANTHER" id="PTHR14619">
    <property type="entry name" value="NEURON-DERIVED NEUROTROPHIC FACTOR"/>
    <property type="match status" value="1"/>
</dbReference>
<dbReference type="Pfam" id="PF01413">
    <property type="entry name" value="C4"/>
    <property type="match status" value="2"/>
</dbReference>
<keyword evidence="12" id="KW-1185">Reference proteome</keyword>
<reference evidence="11" key="4">
    <citation type="submission" date="2025-08" db="UniProtKB">
        <authorList>
            <consortium name="Ensembl"/>
        </authorList>
    </citation>
    <scope>IDENTIFICATION</scope>
</reference>
<dbReference type="GeneTree" id="ENSGT00940000164076"/>
<reference evidence="12" key="1">
    <citation type="journal article" date="2014" name="Science">
        <title>Nonhuman genetics. Genomic basis for the convergent evolution of electric organs.</title>
        <authorList>
            <person name="Gallant J.R."/>
            <person name="Traeger L.L."/>
            <person name="Volkening J.D."/>
            <person name="Moffett H."/>
            <person name="Chen P.H."/>
            <person name="Novina C.D."/>
            <person name="Phillips G.N.Jr."/>
            <person name="Anand R."/>
            <person name="Wells G.B."/>
            <person name="Pinch M."/>
            <person name="Guth R."/>
            <person name="Unguez G.A."/>
            <person name="Albert J.S."/>
            <person name="Zakon H.H."/>
            <person name="Samanta M.P."/>
            <person name="Sussman M.R."/>
        </authorList>
    </citation>
    <scope>NUCLEOTIDE SEQUENCE [LARGE SCALE GENOMIC DNA]</scope>
</reference>
<name>A0A4W4FEB4_ELEEL</name>
<dbReference type="OMA" id="PESHGSE"/>
<protein>
    <recommendedName>
        <fullName evidence="10">Collagen IV NC1 domain-containing protein</fullName>
    </recommendedName>
</protein>
<dbReference type="GO" id="GO:0005581">
    <property type="term" value="C:collagen trimer"/>
    <property type="evidence" value="ECO:0007669"/>
    <property type="project" value="UniProtKB-KW"/>
</dbReference>
<dbReference type="InterPro" id="IPR019326">
    <property type="entry name" value="NDNF"/>
</dbReference>
<evidence type="ECO:0000259" key="10">
    <source>
        <dbReference type="PROSITE" id="PS51403"/>
    </source>
</evidence>
<evidence type="ECO:0000256" key="3">
    <source>
        <dbReference type="ARBA" id="ARBA00022525"/>
    </source>
</evidence>
<dbReference type="Gene3D" id="2.170.240.10">
    <property type="entry name" value="Collagen IV, non-collagenous"/>
    <property type="match status" value="1"/>
</dbReference>
<feature type="compositionally biased region" description="Gly residues" evidence="9">
    <location>
        <begin position="80"/>
        <end position="89"/>
    </location>
</feature>
<keyword evidence="7" id="KW-0176">Collagen</keyword>
<evidence type="ECO:0000256" key="8">
    <source>
        <dbReference type="ARBA" id="ARBA00023157"/>
    </source>
</evidence>
<reference evidence="12" key="2">
    <citation type="journal article" date="2017" name="Sci. Adv.">
        <title>A tail of two voltages: Proteomic comparison of the three electric organs of the electric eel.</title>
        <authorList>
            <person name="Traeger L.L."/>
            <person name="Sabat G."/>
            <person name="Barrett-Wilt G.A."/>
            <person name="Wells G.B."/>
            <person name="Sussman M.R."/>
        </authorList>
    </citation>
    <scope>NUCLEOTIDE SEQUENCE [LARGE SCALE GENOMIC DNA]</scope>
</reference>
<dbReference type="PROSITE" id="PS51403">
    <property type="entry name" value="NC1_IV"/>
    <property type="match status" value="1"/>
</dbReference>
<feature type="domain" description="Collagen IV NC1" evidence="10">
    <location>
        <begin position="220"/>
        <end position="444"/>
    </location>
</feature>
<dbReference type="InterPro" id="IPR008160">
    <property type="entry name" value="Collagen"/>
</dbReference>
<organism evidence="11 12">
    <name type="scientific">Electrophorus electricus</name>
    <name type="common">Electric eel</name>
    <name type="synonym">Gymnotus electricus</name>
    <dbReference type="NCBI Taxonomy" id="8005"/>
    <lineage>
        <taxon>Eukaryota</taxon>
        <taxon>Metazoa</taxon>
        <taxon>Chordata</taxon>
        <taxon>Craniata</taxon>
        <taxon>Vertebrata</taxon>
        <taxon>Euteleostomi</taxon>
        <taxon>Actinopterygii</taxon>
        <taxon>Neopterygii</taxon>
        <taxon>Teleostei</taxon>
        <taxon>Ostariophysi</taxon>
        <taxon>Gymnotiformes</taxon>
        <taxon>Gymnotoidei</taxon>
        <taxon>Gymnotidae</taxon>
        <taxon>Electrophorus</taxon>
    </lineage>
</organism>
<dbReference type="AlphaFoldDB" id="A0A4W4FEB4"/>
<evidence type="ECO:0000256" key="4">
    <source>
        <dbReference type="ARBA" id="ARBA00022530"/>
    </source>
</evidence>
<dbReference type="FunFam" id="2.170.240.10:FF:000001">
    <property type="entry name" value="Collagen IV alpha 1 chain"/>
    <property type="match status" value="1"/>
</dbReference>
<evidence type="ECO:0000256" key="2">
    <source>
        <dbReference type="ARBA" id="ARBA00004302"/>
    </source>
</evidence>
<dbReference type="GO" id="GO:0005604">
    <property type="term" value="C:basement membrane"/>
    <property type="evidence" value="ECO:0007669"/>
    <property type="project" value="UniProtKB-SubCell"/>
</dbReference>
<evidence type="ECO:0000313" key="11">
    <source>
        <dbReference type="Ensembl" id="ENSEEEP00000023075.2"/>
    </source>
</evidence>
<reference evidence="11" key="3">
    <citation type="submission" date="2020-05" db="EMBL/GenBank/DDBJ databases">
        <title>Electrophorus electricus (electric eel) genome, fEleEle1, primary haplotype.</title>
        <authorList>
            <person name="Myers G."/>
            <person name="Meyer A."/>
            <person name="Fedrigo O."/>
            <person name="Formenti G."/>
            <person name="Rhie A."/>
            <person name="Tracey A."/>
            <person name="Sims Y."/>
            <person name="Jarvis E.D."/>
        </authorList>
    </citation>
    <scope>NUCLEOTIDE SEQUENCE [LARGE SCALE GENOMIC DNA]</scope>
</reference>
<dbReference type="Ensembl" id="ENSEEET00000023331.2">
    <property type="protein sequence ID" value="ENSEEEP00000023075.2"/>
    <property type="gene ID" value="ENSEEEG00000011180.2"/>
</dbReference>
<dbReference type="InterPro" id="IPR001442">
    <property type="entry name" value="Collagen_IV_NC"/>
</dbReference>
<evidence type="ECO:0000256" key="5">
    <source>
        <dbReference type="ARBA" id="ARBA00022737"/>
    </source>
</evidence>
<evidence type="ECO:0000256" key="7">
    <source>
        <dbReference type="ARBA" id="ARBA00023119"/>
    </source>
</evidence>
<evidence type="ECO:0000256" key="6">
    <source>
        <dbReference type="ARBA" id="ARBA00022869"/>
    </source>
</evidence>
<dbReference type="SMART" id="SM00111">
    <property type="entry name" value="C4"/>
    <property type="match status" value="2"/>
</dbReference>
<keyword evidence="3" id="KW-0964">Secreted</keyword>
<keyword evidence="5" id="KW-0677">Repeat</keyword>
<comment type="subcellular location">
    <subcellularLocation>
        <location evidence="2">Secreted</location>
        <location evidence="2">Extracellular space</location>
        <location evidence="2">Extracellular matrix</location>
        <location evidence="2">Basement membrane</location>
    </subcellularLocation>
</comment>
<reference evidence="11" key="5">
    <citation type="submission" date="2025-09" db="UniProtKB">
        <authorList>
            <consortium name="Ensembl"/>
        </authorList>
    </citation>
    <scope>IDENTIFICATION</scope>
</reference>
<dbReference type="GO" id="GO:0005201">
    <property type="term" value="F:extracellular matrix structural constituent"/>
    <property type="evidence" value="ECO:0007669"/>
    <property type="project" value="InterPro"/>
</dbReference>
<evidence type="ECO:0000256" key="1">
    <source>
        <dbReference type="ARBA" id="ARBA00003696"/>
    </source>
</evidence>
<evidence type="ECO:0000256" key="9">
    <source>
        <dbReference type="SAM" id="MobiDB-lite"/>
    </source>
</evidence>
<keyword evidence="6" id="KW-0084">Basement membrane</keyword>
<sequence length="444" mass="45924">ARGAPGLKGFPGVKGDVGTDGRPGYQGPAGEPGVCAASCDFVHGPPGNVGLPGIVGSRGLPGSTGIPGAKGQKGDMGEIGQPGGLGIPGTKGDQGEQGVCNCKDGAKGIPGQPGISGPKGEKGDTGPQGPGSAGLPGRNGPQGLPGSSGPKGYPGAIGFPGVFGDQVTLALIGFWTRGRVRGFPGLFGHPGQAGHIGRAGPPGPPGELGFPGTVEPMNSGFLLVIHSQSAVVPVCPTGMPLLWTGYSLLYLEGQERAYTQDLGRAGSCLQFFSPMPFSYCNSATCHYASRNDKSYWLTTDEPVPMMPVSGEEIQQYISRCVVCEAPAPAVAVHSQDTIVPSCLTGWRSLWIGYSFFMYTGSGDEGGGQPLTSSGSCLKDFRTQPFMECQGHRGTCHYFANLYSFWLTCVSCQEEHGMAPSSHTMKAADQQRGHTSRCHVCMKQT</sequence>
<dbReference type="Pfam" id="PF01391">
    <property type="entry name" value="Collagen"/>
    <property type="match status" value="2"/>
</dbReference>
<comment type="function">
    <text evidence="1">Type IV collagen is the major structural component of glomerular basement membranes (GBM), forming a 'chicken-wire' meshwork together with laminins, proteoglycans and entactin/nidogen.</text>
</comment>